<dbReference type="Proteomes" id="UP000095280">
    <property type="component" value="Unplaced"/>
</dbReference>
<keyword evidence="2" id="KW-1185">Reference proteome</keyword>
<feature type="region of interest" description="Disordered" evidence="1">
    <location>
        <begin position="1"/>
        <end position="21"/>
    </location>
</feature>
<dbReference type="InterPro" id="IPR050927">
    <property type="entry name" value="TRPM"/>
</dbReference>
<name>A0A1I8FS39_9PLAT</name>
<organism evidence="2 3">
    <name type="scientific">Macrostomum lignano</name>
    <dbReference type="NCBI Taxonomy" id="282301"/>
    <lineage>
        <taxon>Eukaryota</taxon>
        <taxon>Metazoa</taxon>
        <taxon>Spiralia</taxon>
        <taxon>Lophotrochozoa</taxon>
        <taxon>Platyhelminthes</taxon>
        <taxon>Rhabditophora</taxon>
        <taxon>Macrostomorpha</taxon>
        <taxon>Macrostomida</taxon>
        <taxon>Macrostomidae</taxon>
        <taxon>Macrostomum</taxon>
    </lineage>
</organism>
<dbReference type="PANTHER" id="PTHR13800">
    <property type="entry name" value="TRANSIENT RECEPTOR POTENTIAL CATION CHANNEL, SUBFAMILY M, MEMBER 6"/>
    <property type="match status" value="1"/>
</dbReference>
<evidence type="ECO:0000313" key="3">
    <source>
        <dbReference type="WBParaSite" id="maker-unitig_44420-snap-gene-0.1-mRNA-1"/>
    </source>
</evidence>
<dbReference type="GO" id="GO:0099604">
    <property type="term" value="F:ligand-gated calcium channel activity"/>
    <property type="evidence" value="ECO:0007669"/>
    <property type="project" value="TreeGrafter"/>
</dbReference>
<protein>
    <submittedName>
        <fullName evidence="3">LSDAT_euk domain-containing protein</fullName>
    </submittedName>
</protein>
<dbReference type="WBParaSite" id="maker-unitig_44420-snap-gene-0.1-mRNA-1">
    <property type="protein sequence ID" value="maker-unitig_44420-snap-gene-0.1-mRNA-1"/>
    <property type="gene ID" value="maker-unitig_44420-snap-gene-0.1"/>
</dbReference>
<sequence length="162" mass="17654">RPERAARSNGGVVGSKPQLTGDELDANHTHFILVSGRHSDATSWSEAVEAEADFRARFFQSGSQQQLDAEGRGGEPVPMCGLLIGGDRTALRQVYQALVANRCPIVALKVTNPGGSDSHEHKLNLKQLKISLALNRADIAREKIFLENKKKNAKKGDLHDCM</sequence>
<reference evidence="3" key="1">
    <citation type="submission" date="2016-11" db="UniProtKB">
        <authorList>
            <consortium name="WormBaseParasite"/>
        </authorList>
    </citation>
    <scope>IDENTIFICATION</scope>
</reference>
<evidence type="ECO:0000256" key="1">
    <source>
        <dbReference type="SAM" id="MobiDB-lite"/>
    </source>
</evidence>
<accession>A0A1I8FS39</accession>
<proteinExistence type="predicted"/>
<dbReference type="PANTHER" id="PTHR13800:SF12">
    <property type="entry name" value="TRANSIENT RECEPTOR POTENTIAL CATION CHANNEL SUBFAMILY M MEMBER-LIKE 2"/>
    <property type="match status" value="1"/>
</dbReference>
<evidence type="ECO:0000313" key="2">
    <source>
        <dbReference type="Proteomes" id="UP000095280"/>
    </source>
</evidence>
<dbReference type="GO" id="GO:0005886">
    <property type="term" value="C:plasma membrane"/>
    <property type="evidence" value="ECO:0007669"/>
    <property type="project" value="TreeGrafter"/>
</dbReference>
<dbReference type="AlphaFoldDB" id="A0A1I8FS39"/>